<feature type="transmembrane region" description="Helical" evidence="2">
    <location>
        <begin position="110"/>
        <end position="127"/>
    </location>
</feature>
<dbReference type="GO" id="GO:0000155">
    <property type="term" value="F:phosphorelay sensor kinase activity"/>
    <property type="evidence" value="ECO:0007669"/>
    <property type="project" value="InterPro"/>
</dbReference>
<keyword evidence="1" id="KW-0175">Coiled coil</keyword>
<dbReference type="InterPro" id="IPR050640">
    <property type="entry name" value="Bact_2-comp_sensor_kinase"/>
</dbReference>
<dbReference type="KEGG" id="spir:CWM47_07365"/>
<feature type="coiled-coil region" evidence="1">
    <location>
        <begin position="163"/>
        <end position="195"/>
    </location>
</feature>
<evidence type="ECO:0000256" key="2">
    <source>
        <dbReference type="SAM" id="Phobius"/>
    </source>
</evidence>
<feature type="transmembrane region" description="Helical" evidence="2">
    <location>
        <begin position="81"/>
        <end position="103"/>
    </location>
</feature>
<feature type="transmembrane region" description="Helical" evidence="2">
    <location>
        <begin position="13"/>
        <end position="30"/>
    </location>
</feature>
<protein>
    <recommendedName>
        <fullName evidence="3">Signal transduction histidine kinase internal region domain-containing protein</fullName>
    </recommendedName>
</protein>
<evidence type="ECO:0000259" key="3">
    <source>
        <dbReference type="Pfam" id="PF06580"/>
    </source>
</evidence>
<dbReference type="EMBL" id="CP025096">
    <property type="protein sequence ID" value="AUD01654.1"/>
    <property type="molecule type" value="Genomic_DNA"/>
</dbReference>
<sequence length="369" mass="42724">MTDRLTSRQKWQLAIRLLLLYSPLLLYVNLPEKARTVASLLHILPILIPILLLALVLYFFWISVTDWIQHLLFRRFGDDFLLGFNWGALAVTFLISLVLSILYIQVFQQILHLIATLIFQFWPALQAKPNSSDMPAEVFTYIKRANNGFSVVIMLSAFYLTIIARSYLQLKDVQLKAEQLEKEAAISQFEALKNQLSPHFLFNSLSILTSMVHEDADLSEQYVKQLAKVYRYILEQRDQATVLLKTELDFIQSYTFLLQIRFENKFDVTLDVPADIQQQYRIAPLSLQLLVENAVKHNRMSVREPLRVHILVQDGYLWITNSLQARDQADESTGIGLNNIANRYKLLTDRAVWYGEDTGQFLVKLPLLS</sequence>
<name>A0A2K8YVQ2_9BACT</name>
<dbReference type="Proteomes" id="UP000232883">
    <property type="component" value="Chromosome"/>
</dbReference>
<dbReference type="GO" id="GO:0016020">
    <property type="term" value="C:membrane"/>
    <property type="evidence" value="ECO:0007669"/>
    <property type="project" value="InterPro"/>
</dbReference>
<dbReference type="Pfam" id="PF06580">
    <property type="entry name" value="His_kinase"/>
    <property type="match status" value="1"/>
</dbReference>
<keyword evidence="2" id="KW-0472">Membrane</keyword>
<dbReference type="PANTHER" id="PTHR34220">
    <property type="entry name" value="SENSOR HISTIDINE KINASE YPDA"/>
    <property type="match status" value="1"/>
</dbReference>
<evidence type="ECO:0000313" key="4">
    <source>
        <dbReference type="EMBL" id="AUD01654.1"/>
    </source>
</evidence>
<dbReference type="OrthoDB" id="927174at2"/>
<dbReference type="InterPro" id="IPR010559">
    <property type="entry name" value="Sig_transdc_His_kin_internal"/>
</dbReference>
<dbReference type="RefSeq" id="WP_100987375.1">
    <property type="nucleotide sequence ID" value="NZ_CP025096.1"/>
</dbReference>
<feature type="transmembrane region" description="Helical" evidence="2">
    <location>
        <begin position="37"/>
        <end position="61"/>
    </location>
</feature>
<keyword evidence="5" id="KW-1185">Reference proteome</keyword>
<feature type="domain" description="Signal transduction histidine kinase internal region" evidence="3">
    <location>
        <begin position="188"/>
        <end position="266"/>
    </location>
</feature>
<organism evidence="4 5">
    <name type="scientific">Spirosoma pollinicola</name>
    <dbReference type="NCBI Taxonomy" id="2057025"/>
    <lineage>
        <taxon>Bacteria</taxon>
        <taxon>Pseudomonadati</taxon>
        <taxon>Bacteroidota</taxon>
        <taxon>Cytophagia</taxon>
        <taxon>Cytophagales</taxon>
        <taxon>Cytophagaceae</taxon>
        <taxon>Spirosoma</taxon>
    </lineage>
</organism>
<evidence type="ECO:0000313" key="5">
    <source>
        <dbReference type="Proteomes" id="UP000232883"/>
    </source>
</evidence>
<keyword evidence="2" id="KW-0812">Transmembrane</keyword>
<dbReference type="PANTHER" id="PTHR34220:SF7">
    <property type="entry name" value="SENSOR HISTIDINE KINASE YPDA"/>
    <property type="match status" value="1"/>
</dbReference>
<dbReference type="AlphaFoldDB" id="A0A2K8YVQ2"/>
<keyword evidence="2" id="KW-1133">Transmembrane helix</keyword>
<proteinExistence type="predicted"/>
<evidence type="ECO:0000256" key="1">
    <source>
        <dbReference type="SAM" id="Coils"/>
    </source>
</evidence>
<reference evidence="4 5" key="1">
    <citation type="submission" date="2017-11" db="EMBL/GenBank/DDBJ databases">
        <title>Taxonomic description and genome sequences of Spirosoma HA7 sp. nov., isolated from pollen microhabitat of Corylus avellana.</title>
        <authorList>
            <person name="Ambika Manirajan B."/>
            <person name="Suarez C."/>
            <person name="Ratering S."/>
            <person name="Geissler-Plaum R."/>
            <person name="Cardinale M."/>
            <person name="Sylvia S."/>
        </authorList>
    </citation>
    <scope>NUCLEOTIDE SEQUENCE [LARGE SCALE GENOMIC DNA]</scope>
    <source>
        <strain evidence="4 5">HA7</strain>
    </source>
</reference>
<feature type="transmembrane region" description="Helical" evidence="2">
    <location>
        <begin position="147"/>
        <end position="168"/>
    </location>
</feature>
<accession>A0A2K8YVQ2</accession>
<gene>
    <name evidence="4" type="ORF">CWM47_07365</name>
</gene>